<evidence type="ECO:0000313" key="2">
    <source>
        <dbReference type="EMBL" id="MEQ2192175.1"/>
    </source>
</evidence>
<protein>
    <submittedName>
        <fullName evidence="2">Dedicator of cytokinesis protein 1</fullName>
    </submittedName>
</protein>
<dbReference type="EMBL" id="JAHRIN010001939">
    <property type="protein sequence ID" value="MEQ2192175.1"/>
    <property type="molecule type" value="Genomic_DNA"/>
</dbReference>
<gene>
    <name evidence="2" type="primary">DOCK1_3</name>
    <name evidence="2" type="ORF">XENOCAPTIV_008128</name>
</gene>
<organism evidence="2 3">
    <name type="scientific">Xenoophorus captivus</name>
    <dbReference type="NCBI Taxonomy" id="1517983"/>
    <lineage>
        <taxon>Eukaryota</taxon>
        <taxon>Metazoa</taxon>
        <taxon>Chordata</taxon>
        <taxon>Craniata</taxon>
        <taxon>Vertebrata</taxon>
        <taxon>Euteleostomi</taxon>
        <taxon>Actinopterygii</taxon>
        <taxon>Neopterygii</taxon>
        <taxon>Teleostei</taxon>
        <taxon>Neoteleostei</taxon>
        <taxon>Acanthomorphata</taxon>
        <taxon>Ovalentaria</taxon>
        <taxon>Atherinomorphae</taxon>
        <taxon>Cyprinodontiformes</taxon>
        <taxon>Goodeidae</taxon>
        <taxon>Xenoophorus</taxon>
    </lineage>
</organism>
<feature type="region of interest" description="Disordered" evidence="1">
    <location>
        <begin position="26"/>
        <end position="45"/>
    </location>
</feature>
<sequence length="67" mass="7776">NKMFMYRGKEYERREDFEARLLTQFPNAEKMKTTTPPSEDTKSSSGQCILSMMSLSDIKSQMGSIWT</sequence>
<evidence type="ECO:0000313" key="3">
    <source>
        <dbReference type="Proteomes" id="UP001434883"/>
    </source>
</evidence>
<keyword evidence="3" id="KW-1185">Reference proteome</keyword>
<evidence type="ECO:0000256" key="1">
    <source>
        <dbReference type="SAM" id="MobiDB-lite"/>
    </source>
</evidence>
<reference evidence="2 3" key="1">
    <citation type="submission" date="2021-06" db="EMBL/GenBank/DDBJ databases">
        <authorList>
            <person name="Palmer J.M."/>
        </authorList>
    </citation>
    <scope>NUCLEOTIDE SEQUENCE [LARGE SCALE GENOMIC DNA]</scope>
    <source>
        <strain evidence="2 3">XC_2019</strain>
        <tissue evidence="2">Muscle</tissue>
    </source>
</reference>
<accession>A0ABV0Q8P9</accession>
<proteinExistence type="predicted"/>
<feature type="compositionally biased region" description="Polar residues" evidence="1">
    <location>
        <begin position="33"/>
        <end position="45"/>
    </location>
</feature>
<name>A0ABV0Q8P9_9TELE</name>
<comment type="caution">
    <text evidence="2">The sequence shown here is derived from an EMBL/GenBank/DDBJ whole genome shotgun (WGS) entry which is preliminary data.</text>
</comment>
<dbReference type="InterPro" id="IPR026791">
    <property type="entry name" value="DOCK"/>
</dbReference>
<dbReference type="PANTHER" id="PTHR45653:SF1">
    <property type="entry name" value="DEDICATOR OF CYTOKINESIS PROTEIN 1"/>
    <property type="match status" value="1"/>
</dbReference>
<dbReference type="PANTHER" id="PTHR45653">
    <property type="entry name" value="DEDICATOR OF CYTOKINESIS"/>
    <property type="match status" value="1"/>
</dbReference>
<dbReference type="Proteomes" id="UP001434883">
    <property type="component" value="Unassembled WGS sequence"/>
</dbReference>
<feature type="non-terminal residue" evidence="2">
    <location>
        <position position="1"/>
    </location>
</feature>